<evidence type="ECO:0008006" key="4">
    <source>
        <dbReference type="Google" id="ProtNLM"/>
    </source>
</evidence>
<feature type="compositionally biased region" description="Polar residues" evidence="1">
    <location>
        <begin position="383"/>
        <end position="397"/>
    </location>
</feature>
<dbReference type="EMBL" id="BONJ01000016">
    <property type="protein sequence ID" value="GIG14704.1"/>
    <property type="molecule type" value="Genomic_DNA"/>
</dbReference>
<protein>
    <recommendedName>
        <fullName evidence="4">FxsC-like protein</fullName>
    </recommendedName>
</protein>
<name>A0A8J3PFH2_9ACTN</name>
<organism evidence="2 3">
    <name type="scientific">Catellatospora methionotrophica</name>
    <dbReference type="NCBI Taxonomy" id="121620"/>
    <lineage>
        <taxon>Bacteria</taxon>
        <taxon>Bacillati</taxon>
        <taxon>Actinomycetota</taxon>
        <taxon>Actinomycetes</taxon>
        <taxon>Micromonosporales</taxon>
        <taxon>Micromonosporaceae</taxon>
        <taxon>Catellatospora</taxon>
    </lineage>
</organism>
<dbReference type="RefSeq" id="WP_166378167.1">
    <property type="nucleotide sequence ID" value="NZ_BAAATT010000007.1"/>
</dbReference>
<dbReference type="Proteomes" id="UP000660339">
    <property type="component" value="Unassembled WGS sequence"/>
</dbReference>
<comment type="caution">
    <text evidence="2">The sequence shown here is derived from an EMBL/GenBank/DDBJ whole genome shotgun (WGS) entry which is preliminary data.</text>
</comment>
<evidence type="ECO:0000313" key="2">
    <source>
        <dbReference type="EMBL" id="GIG14704.1"/>
    </source>
</evidence>
<gene>
    <name evidence="2" type="ORF">Cme02nite_30360</name>
</gene>
<feature type="region of interest" description="Disordered" evidence="1">
    <location>
        <begin position="374"/>
        <end position="397"/>
    </location>
</feature>
<evidence type="ECO:0000313" key="3">
    <source>
        <dbReference type="Proteomes" id="UP000660339"/>
    </source>
</evidence>
<accession>A0A8J3PFH2</accession>
<evidence type="ECO:0000256" key="1">
    <source>
        <dbReference type="SAM" id="MobiDB-lite"/>
    </source>
</evidence>
<sequence length="397" mass="43418">MSGDTVLHQESAPLYFFLNYAHTHGGDPYVNGFFDDLTQAVRDAAGLAAEPVGYLGQAPDLETDRHGAHRAALGSAQVLVPLYSPLYLKMSQPQQERDAYLKRLTTAGVSAVDRHVMPVIWVPLTSWDRRPDDFAAALELGADAPIYPKDGMRALYMLAPYRTSYQRVLHRLAQRIVDSAKWHHLPPSPAPNPGESPATTADDAQFIIAVLAPEQEEPAIRSWRPFTGHPQVRPADYAVGVAERLGSATFAGDYAMTRDRFEHCPTLILIDPRCAATPEGARQLTAALQNLPTWVTPLVVIDRAGPDGEQSALLADRIDNGLTALGAPPVERVTEVEEFQTSLSSTSASHLAQLISQARRRYLKYGRVFPPAENPAERLTLRNPGSSTLQTGTDSDE</sequence>
<proteinExistence type="predicted"/>
<keyword evidence="3" id="KW-1185">Reference proteome</keyword>
<dbReference type="AlphaFoldDB" id="A0A8J3PFH2"/>
<reference evidence="2" key="1">
    <citation type="submission" date="2021-01" db="EMBL/GenBank/DDBJ databases">
        <title>Whole genome shotgun sequence of Catellatospora methionotrophica NBRC 14553.</title>
        <authorList>
            <person name="Komaki H."/>
            <person name="Tamura T."/>
        </authorList>
    </citation>
    <scope>NUCLEOTIDE SEQUENCE</scope>
    <source>
        <strain evidence="2">NBRC 14553</strain>
    </source>
</reference>